<dbReference type="Proteomes" id="UP000199656">
    <property type="component" value="Unassembled WGS sequence"/>
</dbReference>
<proteinExistence type="predicted"/>
<evidence type="ECO:0000256" key="1">
    <source>
        <dbReference type="SAM" id="SignalP"/>
    </source>
</evidence>
<dbReference type="RefSeq" id="WP_089763584.1">
    <property type="nucleotide sequence ID" value="NZ_BKAT01000032.1"/>
</dbReference>
<evidence type="ECO:0000313" key="3">
    <source>
        <dbReference type="Proteomes" id="UP000199656"/>
    </source>
</evidence>
<dbReference type="AlphaFoldDB" id="A0A1H4EPK3"/>
<evidence type="ECO:0000313" key="2">
    <source>
        <dbReference type="EMBL" id="SEA86941.1"/>
    </source>
</evidence>
<accession>A0A1H4EPK3</accession>
<sequence>MKNTTVVKFTLLLSMLTPASQLLAQQSNANVNTIRVTGYAGIMHPIVTFGNDGAKFNFNGAYTGGLVTGINLWKSQRVGFSFETVGIITTGNGTSKMSKLLLHPGLLIGLGNGFTLANRAALETSGRYGVTAVLNKVIVKKKDHSYFIALPIPARFGNNLPSTVGVGFQFGLSF</sequence>
<dbReference type="EMBL" id="FNRL01000019">
    <property type="protein sequence ID" value="SEA86941.1"/>
    <property type="molecule type" value="Genomic_DNA"/>
</dbReference>
<keyword evidence="3" id="KW-1185">Reference proteome</keyword>
<evidence type="ECO:0008006" key="4">
    <source>
        <dbReference type="Google" id="ProtNLM"/>
    </source>
</evidence>
<name>A0A1H4EPK3_9BACT</name>
<dbReference type="OrthoDB" id="662468at2"/>
<reference evidence="3" key="1">
    <citation type="submission" date="2016-10" db="EMBL/GenBank/DDBJ databases">
        <authorList>
            <person name="Varghese N."/>
            <person name="Submissions S."/>
        </authorList>
    </citation>
    <scope>NUCLEOTIDE SEQUENCE [LARGE SCALE GENOMIC DNA]</scope>
    <source>
        <strain evidence="3">DSM 23920</strain>
    </source>
</reference>
<keyword evidence="1" id="KW-0732">Signal</keyword>
<feature type="signal peptide" evidence="1">
    <location>
        <begin position="1"/>
        <end position="24"/>
    </location>
</feature>
<organism evidence="2 3">
    <name type="scientific">Chitinophaga terrae</name>
    <name type="common">ex Kim and Jung 2007</name>
    <dbReference type="NCBI Taxonomy" id="408074"/>
    <lineage>
        <taxon>Bacteria</taxon>
        <taxon>Pseudomonadati</taxon>
        <taxon>Bacteroidota</taxon>
        <taxon>Chitinophagia</taxon>
        <taxon>Chitinophagales</taxon>
        <taxon>Chitinophagaceae</taxon>
        <taxon>Chitinophaga</taxon>
    </lineage>
</organism>
<gene>
    <name evidence="2" type="ORF">SAMN05660909_03883</name>
</gene>
<feature type="chain" id="PRO_5011541662" description="Outer membrane beta-barrel protein" evidence="1">
    <location>
        <begin position="25"/>
        <end position="174"/>
    </location>
</feature>
<protein>
    <recommendedName>
        <fullName evidence="4">Outer membrane beta-barrel protein</fullName>
    </recommendedName>
</protein>